<gene>
    <name evidence="2" type="ORF">ENT43_04115</name>
</gene>
<name>A0A7C4M0F8_UNCC3</name>
<keyword evidence="1" id="KW-0812">Transmembrane</keyword>
<proteinExistence type="predicted"/>
<dbReference type="SUPFAM" id="SSF82171">
    <property type="entry name" value="DPP6 N-terminal domain-like"/>
    <property type="match status" value="1"/>
</dbReference>
<comment type="caution">
    <text evidence="2">The sequence shown here is derived from an EMBL/GenBank/DDBJ whole genome shotgun (WGS) entry which is preliminary data.</text>
</comment>
<sequence>MYKKRKKIFKIIRYSLISIFIFIVSLVCLGVIFYASGYKVNWKAKKIEKTGMLLITTKENGFRVFIDKKETKVFHNRGINIFENIYKLPILPGEYDVEIKKEGSKTYFQRIKIEPELITRIESVLLLPESITEDSIFEEKILKYSISPNGKKFFYQLSEDRKYYLYDIEKNEKIPIEIINPKFETKRIDWSKDSENILIEKIDSEKKTNYFLIKTREIKNSYLVSDRLSFLPSLEKLYLSPKKSDEFFGLDKDNILYKINTQQNTTDIVEVDIKGFFENKDYVFFLDKKNDLIKMDANTYLKEIILERFEVFDDFKIISLNSNIFFINNKSLFYIKDKNNLELIEKDTESLYQENNNRGFFYTNGFEIWYYDRTKKIKTMLTRFSKEIKDLQEFYEYKYLVYQQGTDLNLIKKDGLFTQSINNNIENIKVFDKNKILILEKLNDKTILRILDPETN</sequence>
<organism evidence="2">
    <name type="scientific">candidate division CPR3 bacterium</name>
    <dbReference type="NCBI Taxonomy" id="2268181"/>
    <lineage>
        <taxon>Bacteria</taxon>
        <taxon>Bacteria division CPR3</taxon>
    </lineage>
</organism>
<dbReference type="AlphaFoldDB" id="A0A7C4M0F8"/>
<evidence type="ECO:0000313" key="2">
    <source>
        <dbReference type="EMBL" id="HGT71417.1"/>
    </source>
</evidence>
<feature type="transmembrane region" description="Helical" evidence="1">
    <location>
        <begin position="12"/>
        <end position="35"/>
    </location>
</feature>
<accession>A0A7C4M0F8</accession>
<reference evidence="2" key="1">
    <citation type="journal article" date="2020" name="mSystems">
        <title>Genome- and Community-Level Interaction Insights into Carbon Utilization and Element Cycling Functions of Hydrothermarchaeota in Hydrothermal Sediment.</title>
        <authorList>
            <person name="Zhou Z."/>
            <person name="Liu Y."/>
            <person name="Xu W."/>
            <person name="Pan J."/>
            <person name="Luo Z.H."/>
            <person name="Li M."/>
        </authorList>
    </citation>
    <scope>NUCLEOTIDE SEQUENCE [LARGE SCALE GENOMIC DNA]</scope>
    <source>
        <strain evidence="2">SpSt-579</strain>
    </source>
</reference>
<keyword evidence="1" id="KW-1133">Transmembrane helix</keyword>
<evidence type="ECO:0008006" key="3">
    <source>
        <dbReference type="Google" id="ProtNLM"/>
    </source>
</evidence>
<dbReference type="EMBL" id="DSYQ01000026">
    <property type="protein sequence ID" value="HGT71417.1"/>
    <property type="molecule type" value="Genomic_DNA"/>
</dbReference>
<evidence type="ECO:0000256" key="1">
    <source>
        <dbReference type="SAM" id="Phobius"/>
    </source>
</evidence>
<keyword evidence="1" id="KW-0472">Membrane</keyword>
<protein>
    <recommendedName>
        <fullName evidence="3">PEGA domain-containing protein</fullName>
    </recommendedName>
</protein>